<gene>
    <name evidence="1" type="ORF">E9232_006346</name>
</gene>
<protein>
    <submittedName>
        <fullName evidence="1">Uncharacterized protein</fullName>
    </submittedName>
</protein>
<keyword evidence="2" id="KW-1185">Reference proteome</keyword>
<sequence length="32" mass="3358">MVEITLTPALAKLALRLINTVWYVGAAGSVSV</sequence>
<comment type="caution">
    <text evidence="1">The sequence shown here is derived from an EMBL/GenBank/DDBJ whole genome shotgun (WGS) entry which is preliminary data.</text>
</comment>
<dbReference type="EMBL" id="JAVDPW010000014">
    <property type="protein sequence ID" value="MDR6293793.1"/>
    <property type="molecule type" value="Genomic_DNA"/>
</dbReference>
<proteinExistence type="predicted"/>
<reference evidence="1 2" key="1">
    <citation type="submission" date="2023-07" db="EMBL/GenBank/DDBJ databases">
        <title>Sorghum-associated microbial communities from plants grown in Nebraska, USA.</title>
        <authorList>
            <person name="Schachtman D."/>
        </authorList>
    </citation>
    <scope>NUCLEOTIDE SEQUENCE [LARGE SCALE GENOMIC DNA]</scope>
    <source>
        <strain evidence="1 2">584</strain>
    </source>
</reference>
<dbReference type="Proteomes" id="UP001262410">
    <property type="component" value="Unassembled WGS sequence"/>
</dbReference>
<organism evidence="1 2">
    <name type="scientific">Inquilinus ginsengisoli</name>
    <dbReference type="NCBI Taxonomy" id="363840"/>
    <lineage>
        <taxon>Bacteria</taxon>
        <taxon>Pseudomonadati</taxon>
        <taxon>Pseudomonadota</taxon>
        <taxon>Alphaproteobacteria</taxon>
        <taxon>Rhodospirillales</taxon>
        <taxon>Rhodospirillaceae</taxon>
        <taxon>Inquilinus</taxon>
    </lineage>
</organism>
<evidence type="ECO:0000313" key="1">
    <source>
        <dbReference type="EMBL" id="MDR6293793.1"/>
    </source>
</evidence>
<accession>A0ABU1JYU6</accession>
<name>A0ABU1JYU6_9PROT</name>
<evidence type="ECO:0000313" key="2">
    <source>
        <dbReference type="Proteomes" id="UP001262410"/>
    </source>
</evidence>